<dbReference type="InterPro" id="IPR007627">
    <property type="entry name" value="RNA_pol_sigma70_r2"/>
</dbReference>
<evidence type="ECO:0000256" key="3">
    <source>
        <dbReference type="ARBA" id="ARBA00023125"/>
    </source>
</evidence>
<dbReference type="InterPro" id="IPR014284">
    <property type="entry name" value="RNA_pol_sigma-70_dom"/>
</dbReference>
<evidence type="ECO:0000256" key="2">
    <source>
        <dbReference type="ARBA" id="ARBA00023082"/>
    </source>
</evidence>
<keyword evidence="3" id="KW-0238">DNA-binding</keyword>
<evidence type="ECO:0000259" key="5">
    <source>
        <dbReference type="PROSITE" id="PS00715"/>
    </source>
</evidence>
<keyword evidence="2" id="KW-0731">Sigma factor</keyword>
<comment type="caution">
    <text evidence="6">The sequence shown here is derived from an EMBL/GenBank/DDBJ whole genome shotgun (WGS) entry which is preliminary data.</text>
</comment>
<name>A0ABV1E8G4_9FIRM</name>
<dbReference type="Gene3D" id="1.10.1740.10">
    <property type="match status" value="1"/>
</dbReference>
<sequence length="220" mass="24853">MKNRTNEQLCALAQKGDTEARSLLVEQNAGFLRKTAGELYRSMNLAQSNLCVDCEDLVQEGSIGLLSAAAGFDAARGIKFLTYAAPAIRNAMTDLIRAEFAQFEQKVVHGENELGIQIIRLEDVRSEEEQAQRIEAISHPLAHSPEEIYIKQEELSELYQALGKLSAREQTYLLYRFGFADDTAHPLLGTALHFHLGESRAKRTEEQALDNLWLELPWWY</sequence>
<accession>A0ABV1E8G4</accession>
<dbReference type="PRINTS" id="PR00046">
    <property type="entry name" value="SIGMA70FCT"/>
</dbReference>
<dbReference type="SUPFAM" id="SSF88659">
    <property type="entry name" value="Sigma3 and sigma4 domains of RNA polymerase sigma factors"/>
    <property type="match status" value="1"/>
</dbReference>
<dbReference type="RefSeq" id="WP_349231744.1">
    <property type="nucleotide sequence ID" value="NZ_JBBMFK010000012.1"/>
</dbReference>
<protein>
    <submittedName>
        <fullName evidence="6">Sigma-70 family RNA polymerase sigma factor</fullName>
    </submittedName>
</protein>
<organism evidence="6 7">
    <name type="scientific">Pseudoflavonifractor intestinihominis</name>
    <dbReference type="NCBI Taxonomy" id="3133171"/>
    <lineage>
        <taxon>Bacteria</taxon>
        <taxon>Bacillati</taxon>
        <taxon>Bacillota</taxon>
        <taxon>Clostridia</taxon>
        <taxon>Eubacteriales</taxon>
        <taxon>Oscillospiraceae</taxon>
        <taxon>Pseudoflavonifractor</taxon>
    </lineage>
</organism>
<proteinExistence type="predicted"/>
<dbReference type="InterPro" id="IPR050239">
    <property type="entry name" value="Sigma-70_RNA_pol_init_factors"/>
</dbReference>
<keyword evidence="4" id="KW-0804">Transcription</keyword>
<dbReference type="InterPro" id="IPR000943">
    <property type="entry name" value="RNA_pol_sigma70"/>
</dbReference>
<dbReference type="NCBIfam" id="TIGR02937">
    <property type="entry name" value="sigma70-ECF"/>
    <property type="match status" value="1"/>
</dbReference>
<evidence type="ECO:0000256" key="4">
    <source>
        <dbReference type="ARBA" id="ARBA00023163"/>
    </source>
</evidence>
<dbReference type="EMBL" id="JBBMFK010000012">
    <property type="protein sequence ID" value="MEQ2443600.1"/>
    <property type="molecule type" value="Genomic_DNA"/>
</dbReference>
<dbReference type="Gene3D" id="1.10.10.10">
    <property type="entry name" value="Winged helix-like DNA-binding domain superfamily/Winged helix DNA-binding domain"/>
    <property type="match status" value="1"/>
</dbReference>
<dbReference type="InterPro" id="IPR013324">
    <property type="entry name" value="RNA_pol_sigma_r3/r4-like"/>
</dbReference>
<feature type="domain" description="RNA polymerase sigma-70" evidence="5">
    <location>
        <begin position="56"/>
        <end position="69"/>
    </location>
</feature>
<reference evidence="6 7" key="1">
    <citation type="submission" date="2024-03" db="EMBL/GenBank/DDBJ databases">
        <title>Human intestinal bacterial collection.</title>
        <authorList>
            <person name="Pauvert C."/>
            <person name="Hitch T.C.A."/>
            <person name="Clavel T."/>
        </authorList>
    </citation>
    <scope>NUCLEOTIDE SEQUENCE [LARGE SCALE GENOMIC DNA]</scope>
    <source>
        <strain evidence="6 7">CLA-AP-H29</strain>
    </source>
</reference>
<dbReference type="Proteomes" id="UP001464378">
    <property type="component" value="Unassembled WGS sequence"/>
</dbReference>
<keyword evidence="1" id="KW-0805">Transcription regulation</keyword>
<evidence type="ECO:0000313" key="7">
    <source>
        <dbReference type="Proteomes" id="UP001464378"/>
    </source>
</evidence>
<keyword evidence="7" id="KW-1185">Reference proteome</keyword>
<gene>
    <name evidence="6" type="ORF">WMO64_08955</name>
</gene>
<evidence type="ECO:0000313" key="6">
    <source>
        <dbReference type="EMBL" id="MEQ2443600.1"/>
    </source>
</evidence>
<dbReference type="InterPro" id="IPR036388">
    <property type="entry name" value="WH-like_DNA-bd_sf"/>
</dbReference>
<evidence type="ECO:0000256" key="1">
    <source>
        <dbReference type="ARBA" id="ARBA00023015"/>
    </source>
</evidence>
<dbReference type="Pfam" id="PF04542">
    <property type="entry name" value="Sigma70_r2"/>
    <property type="match status" value="1"/>
</dbReference>
<dbReference type="InterPro" id="IPR013325">
    <property type="entry name" value="RNA_pol_sigma_r2"/>
</dbReference>
<dbReference type="PROSITE" id="PS00715">
    <property type="entry name" value="SIGMA70_1"/>
    <property type="match status" value="1"/>
</dbReference>
<dbReference type="PANTHER" id="PTHR30603:SF47">
    <property type="entry name" value="RNA POLYMERASE SIGMA FACTOR SIGD, CHLOROPLASTIC"/>
    <property type="match status" value="1"/>
</dbReference>
<dbReference type="SUPFAM" id="SSF88946">
    <property type="entry name" value="Sigma2 domain of RNA polymerase sigma factors"/>
    <property type="match status" value="1"/>
</dbReference>
<dbReference type="PANTHER" id="PTHR30603">
    <property type="entry name" value="RNA POLYMERASE SIGMA FACTOR RPO"/>
    <property type="match status" value="1"/>
</dbReference>